<gene>
    <name evidence="3" type="ORF">OG814_34120</name>
</gene>
<organism evidence="3 4">
    <name type="scientific">Streptomyces zaomyceticus</name>
    <dbReference type="NCBI Taxonomy" id="68286"/>
    <lineage>
        <taxon>Bacteria</taxon>
        <taxon>Bacillati</taxon>
        <taxon>Actinomycetota</taxon>
        <taxon>Actinomycetes</taxon>
        <taxon>Kitasatosporales</taxon>
        <taxon>Streptomycetaceae</taxon>
        <taxon>Streptomyces</taxon>
    </lineage>
</organism>
<protein>
    <submittedName>
        <fullName evidence="3">STAS domain-containing protein</fullName>
    </submittedName>
</protein>
<feature type="domain" description="STAS" evidence="2">
    <location>
        <begin position="9"/>
        <end position="124"/>
    </location>
</feature>
<evidence type="ECO:0000256" key="1">
    <source>
        <dbReference type="SAM" id="MobiDB-lite"/>
    </source>
</evidence>
<sequence length="168" mass="18170">MQLIPRHDPYLVVRSTGGDTVAVLRGELDLVLVRHLRPDLDALVRESDALTVDIRRLTFCDATGLGLLAHCAGRTRQRGARWRLVCDQPWILRLIRLTALCDLLCPEAARPDGPESLPEPVERVGPRGPMEPVGPVGPLAQAAPVTQVAPVVPADPQPSDPGVIRPVS</sequence>
<dbReference type="Gene3D" id="3.30.750.24">
    <property type="entry name" value="STAS domain"/>
    <property type="match status" value="1"/>
</dbReference>
<feature type="compositionally biased region" description="Low complexity" evidence="1">
    <location>
        <begin position="140"/>
        <end position="152"/>
    </location>
</feature>
<dbReference type="InterPro" id="IPR036513">
    <property type="entry name" value="STAS_dom_sf"/>
</dbReference>
<dbReference type="CDD" id="cd07043">
    <property type="entry name" value="STAS_anti-anti-sigma_factors"/>
    <property type="match status" value="1"/>
</dbReference>
<dbReference type="EMBL" id="CP108188">
    <property type="protein sequence ID" value="WTR73969.1"/>
    <property type="molecule type" value="Genomic_DNA"/>
</dbReference>
<evidence type="ECO:0000259" key="2">
    <source>
        <dbReference type="PROSITE" id="PS50801"/>
    </source>
</evidence>
<dbReference type="InterPro" id="IPR058548">
    <property type="entry name" value="MlaB-like_STAS"/>
</dbReference>
<dbReference type="Pfam" id="PF13466">
    <property type="entry name" value="STAS_2"/>
    <property type="match status" value="1"/>
</dbReference>
<evidence type="ECO:0000313" key="3">
    <source>
        <dbReference type="EMBL" id="WTR73969.1"/>
    </source>
</evidence>
<feature type="region of interest" description="Disordered" evidence="1">
    <location>
        <begin position="111"/>
        <end position="168"/>
    </location>
</feature>
<keyword evidence="4" id="KW-1185">Reference proteome</keyword>
<dbReference type="RefSeq" id="WP_371636949.1">
    <property type="nucleotide sequence ID" value="NZ_CP108062.1"/>
</dbReference>
<dbReference type="PROSITE" id="PS50801">
    <property type="entry name" value="STAS"/>
    <property type="match status" value="1"/>
</dbReference>
<dbReference type="InterPro" id="IPR002645">
    <property type="entry name" value="STAS_dom"/>
</dbReference>
<dbReference type="Proteomes" id="UP001622594">
    <property type="component" value="Chromosome"/>
</dbReference>
<evidence type="ECO:0000313" key="4">
    <source>
        <dbReference type="Proteomes" id="UP001622594"/>
    </source>
</evidence>
<name>A0ABZ1LLK3_9ACTN</name>
<dbReference type="SUPFAM" id="SSF52091">
    <property type="entry name" value="SpoIIaa-like"/>
    <property type="match status" value="1"/>
</dbReference>
<reference evidence="3 4" key="1">
    <citation type="submission" date="2022-10" db="EMBL/GenBank/DDBJ databases">
        <title>The complete genomes of actinobacterial strains from the NBC collection.</title>
        <authorList>
            <person name="Joergensen T.S."/>
            <person name="Alvarez Arevalo M."/>
            <person name="Sterndorff E.B."/>
            <person name="Faurdal D."/>
            <person name="Vuksanovic O."/>
            <person name="Mourched A.-S."/>
            <person name="Charusanti P."/>
            <person name="Shaw S."/>
            <person name="Blin K."/>
            <person name="Weber T."/>
        </authorList>
    </citation>
    <scope>NUCLEOTIDE SEQUENCE [LARGE SCALE GENOMIC DNA]</scope>
    <source>
        <strain evidence="3 4">NBC_00123</strain>
    </source>
</reference>
<accession>A0ABZ1LLK3</accession>
<proteinExistence type="predicted"/>